<organism evidence="4 5">
    <name type="scientific">Xanthocytophaga flava</name>
    <dbReference type="NCBI Taxonomy" id="3048013"/>
    <lineage>
        <taxon>Bacteria</taxon>
        <taxon>Pseudomonadati</taxon>
        <taxon>Bacteroidota</taxon>
        <taxon>Cytophagia</taxon>
        <taxon>Cytophagales</taxon>
        <taxon>Rhodocytophagaceae</taxon>
        <taxon>Xanthocytophaga</taxon>
    </lineage>
</organism>
<dbReference type="Pfam" id="PF00239">
    <property type="entry name" value="Resolvase"/>
    <property type="match status" value="1"/>
</dbReference>
<gene>
    <name evidence="4" type="ORF">QNI19_32100</name>
</gene>
<evidence type="ECO:0000259" key="3">
    <source>
        <dbReference type="PROSITE" id="PS51736"/>
    </source>
</evidence>
<dbReference type="Gene3D" id="3.40.50.1390">
    <property type="entry name" value="Resolvase, N-terminal catalytic domain"/>
    <property type="match status" value="1"/>
</dbReference>
<evidence type="ECO:0000256" key="2">
    <source>
        <dbReference type="ARBA" id="ARBA00023172"/>
    </source>
</evidence>
<feature type="domain" description="Resolvase/invertase-type recombinase catalytic" evidence="3">
    <location>
        <begin position="3"/>
        <end position="138"/>
    </location>
</feature>
<dbReference type="RefSeq" id="WP_314003342.1">
    <property type="nucleotide sequence ID" value="NZ_JASJOT010000034.1"/>
</dbReference>
<keyword evidence="1" id="KW-0238">DNA-binding</keyword>
<dbReference type="EMBL" id="JASJOT010000034">
    <property type="protein sequence ID" value="MDJ1497626.1"/>
    <property type="molecule type" value="Genomic_DNA"/>
</dbReference>
<evidence type="ECO:0000256" key="1">
    <source>
        <dbReference type="ARBA" id="ARBA00023125"/>
    </source>
</evidence>
<proteinExistence type="predicted"/>
<accession>A0ABT7CV24</accession>
<dbReference type="PROSITE" id="PS51736">
    <property type="entry name" value="RECOMBINASES_3"/>
    <property type="match status" value="1"/>
</dbReference>
<dbReference type="InterPro" id="IPR006119">
    <property type="entry name" value="Resolv_N"/>
</dbReference>
<evidence type="ECO:0000313" key="4">
    <source>
        <dbReference type="EMBL" id="MDJ1497626.1"/>
    </source>
</evidence>
<name>A0ABT7CV24_9BACT</name>
<reference evidence="4 5" key="1">
    <citation type="submission" date="2023-05" db="EMBL/GenBank/DDBJ databases">
        <authorList>
            <person name="Zhang X."/>
        </authorList>
    </citation>
    <scope>NUCLEOTIDE SEQUENCE [LARGE SCALE GENOMIC DNA]</scope>
    <source>
        <strain evidence="4 5">DM2B3-1</strain>
    </source>
</reference>
<dbReference type="CDD" id="cd00338">
    <property type="entry name" value="Ser_Recombinase"/>
    <property type="match status" value="1"/>
</dbReference>
<dbReference type="InterPro" id="IPR050639">
    <property type="entry name" value="SSR_resolvase"/>
</dbReference>
<protein>
    <submittedName>
        <fullName evidence="4">Recombinase family protein</fullName>
    </submittedName>
</protein>
<dbReference type="PANTHER" id="PTHR30461">
    <property type="entry name" value="DNA-INVERTASE FROM LAMBDOID PROPHAGE"/>
    <property type="match status" value="1"/>
</dbReference>
<dbReference type="SMART" id="SM00857">
    <property type="entry name" value="Resolvase"/>
    <property type="match status" value="1"/>
</dbReference>
<comment type="caution">
    <text evidence="4">The sequence shown here is derived from an EMBL/GenBank/DDBJ whole genome shotgun (WGS) entry which is preliminary data.</text>
</comment>
<dbReference type="Proteomes" id="UP001228581">
    <property type="component" value="Unassembled WGS sequence"/>
</dbReference>
<dbReference type="InterPro" id="IPR036162">
    <property type="entry name" value="Resolvase-like_N_sf"/>
</dbReference>
<dbReference type="PANTHER" id="PTHR30461:SF2">
    <property type="entry name" value="SERINE RECOMBINASE PINE-RELATED"/>
    <property type="match status" value="1"/>
</dbReference>
<dbReference type="SUPFAM" id="SSF53041">
    <property type="entry name" value="Resolvase-like"/>
    <property type="match status" value="1"/>
</dbReference>
<sequence>MKKYVAYYRVSTQKQGQSGLGLEAQRNYVEKFAKDASLIVKDFIEVESGKNNERPKLKEAIEYAKKKSATLIIAKLDRLSRNAAFILTLRDSGVDFICADMPDANTLTVGIFAIMAQHEREMISQRTKAAMQAKKAKGFKLGKPENFTAESRLMGSGTKKVIALANQNNRRASAMILYLRDSGMKWTHIANQLNQAGFTTSQGKQFRAEQVKRLYLRSK</sequence>
<evidence type="ECO:0000313" key="5">
    <source>
        <dbReference type="Proteomes" id="UP001228581"/>
    </source>
</evidence>
<keyword evidence="2" id="KW-0233">DNA recombination</keyword>
<keyword evidence="5" id="KW-1185">Reference proteome</keyword>